<keyword evidence="4" id="KW-0489">Methyltransferase</keyword>
<dbReference type="RefSeq" id="WP_201432292.1">
    <property type="nucleotide sequence ID" value="NZ_JAEQBW010000009.1"/>
</dbReference>
<evidence type="ECO:0000256" key="3">
    <source>
        <dbReference type="ARBA" id="ARBA00011918"/>
    </source>
</evidence>
<sequence>MRKKSLFLLGLIYDLKGTEFQLEVWQKLNEIPCGKTISYGKFTAQLGDIKKVRAVANAIGKNPLPILIPCHRVVGAQGQLTGYVGGRERKRLLIETEHHKQLNLFVK</sequence>
<dbReference type="PROSITE" id="PS00374">
    <property type="entry name" value="MGMT"/>
    <property type="match status" value="1"/>
</dbReference>
<protein>
    <recommendedName>
        <fullName evidence="3">methylated-DNA--[protein]-cysteine S-methyltransferase</fullName>
        <ecNumber evidence="3">2.1.1.63</ecNumber>
    </recommendedName>
</protein>
<dbReference type="InterPro" id="IPR036217">
    <property type="entry name" value="MethylDNA_cys_MeTrfase_DNAb"/>
</dbReference>
<dbReference type="NCBIfam" id="TIGR00589">
    <property type="entry name" value="ogt"/>
    <property type="match status" value="1"/>
</dbReference>
<dbReference type="SUPFAM" id="SSF46767">
    <property type="entry name" value="Methylated DNA-protein cysteine methyltransferase, C-terminal domain"/>
    <property type="match status" value="1"/>
</dbReference>
<dbReference type="InterPro" id="IPR036388">
    <property type="entry name" value="WH-like_DNA-bd_sf"/>
</dbReference>
<evidence type="ECO:0000256" key="7">
    <source>
        <dbReference type="ARBA" id="ARBA00023204"/>
    </source>
</evidence>
<keyword evidence="11" id="KW-1185">Reference proteome</keyword>
<evidence type="ECO:0000313" key="11">
    <source>
        <dbReference type="Proteomes" id="UP000611723"/>
    </source>
</evidence>
<keyword evidence="5" id="KW-0808">Transferase</keyword>
<evidence type="ECO:0000256" key="1">
    <source>
        <dbReference type="ARBA" id="ARBA00001286"/>
    </source>
</evidence>
<evidence type="ECO:0000259" key="9">
    <source>
        <dbReference type="Pfam" id="PF01035"/>
    </source>
</evidence>
<dbReference type="EC" id="2.1.1.63" evidence="3"/>
<dbReference type="EMBL" id="JAEQBW010000009">
    <property type="protein sequence ID" value="MBK6266608.1"/>
    <property type="molecule type" value="Genomic_DNA"/>
</dbReference>
<dbReference type="Proteomes" id="UP000611723">
    <property type="component" value="Unassembled WGS sequence"/>
</dbReference>
<evidence type="ECO:0000256" key="6">
    <source>
        <dbReference type="ARBA" id="ARBA00022763"/>
    </source>
</evidence>
<dbReference type="GO" id="GO:0006281">
    <property type="term" value="P:DNA repair"/>
    <property type="evidence" value="ECO:0007669"/>
    <property type="project" value="UniProtKB-KW"/>
</dbReference>
<dbReference type="FunFam" id="1.10.10.10:FF:000214">
    <property type="entry name" value="Methylated-DNA--protein-cysteine methyltransferase"/>
    <property type="match status" value="1"/>
</dbReference>
<dbReference type="GO" id="GO:0032259">
    <property type="term" value="P:methylation"/>
    <property type="evidence" value="ECO:0007669"/>
    <property type="project" value="UniProtKB-KW"/>
</dbReference>
<name>A0A935CD64_9BACT</name>
<evidence type="ECO:0000256" key="4">
    <source>
        <dbReference type="ARBA" id="ARBA00022603"/>
    </source>
</evidence>
<dbReference type="Pfam" id="PF01035">
    <property type="entry name" value="DNA_binding_1"/>
    <property type="match status" value="1"/>
</dbReference>
<proteinExistence type="inferred from homology"/>
<comment type="catalytic activity">
    <reaction evidence="1">
        <text>a 4-O-methyl-thymidine in DNA + L-cysteinyl-[protein] = a thymidine in DNA + S-methyl-L-cysteinyl-[protein]</text>
        <dbReference type="Rhea" id="RHEA:53428"/>
        <dbReference type="Rhea" id="RHEA-COMP:10131"/>
        <dbReference type="Rhea" id="RHEA-COMP:10132"/>
        <dbReference type="Rhea" id="RHEA-COMP:13555"/>
        <dbReference type="Rhea" id="RHEA-COMP:13556"/>
        <dbReference type="ChEBI" id="CHEBI:29950"/>
        <dbReference type="ChEBI" id="CHEBI:82612"/>
        <dbReference type="ChEBI" id="CHEBI:137386"/>
        <dbReference type="ChEBI" id="CHEBI:137387"/>
        <dbReference type="EC" id="2.1.1.63"/>
    </reaction>
</comment>
<dbReference type="PANTHER" id="PTHR10815:SF5">
    <property type="entry name" value="METHYLATED-DNA--PROTEIN-CYSTEINE METHYLTRANSFERASE"/>
    <property type="match status" value="1"/>
</dbReference>
<gene>
    <name evidence="10" type="ORF">JKA74_16300</name>
</gene>
<accession>A0A935CD64</accession>
<dbReference type="GO" id="GO:0003908">
    <property type="term" value="F:methylated-DNA-[protein]-cysteine S-methyltransferase activity"/>
    <property type="evidence" value="ECO:0007669"/>
    <property type="project" value="UniProtKB-EC"/>
</dbReference>
<reference evidence="10" key="1">
    <citation type="submission" date="2021-01" db="EMBL/GenBank/DDBJ databases">
        <title>Marivirga aurantiaca sp. nov., isolated from intertidal surface sediments.</title>
        <authorList>
            <person name="Zhang M."/>
        </authorList>
    </citation>
    <scope>NUCLEOTIDE SEQUENCE</scope>
    <source>
        <strain evidence="10">S37H4</strain>
    </source>
</reference>
<dbReference type="CDD" id="cd06445">
    <property type="entry name" value="ATase"/>
    <property type="match status" value="1"/>
</dbReference>
<evidence type="ECO:0000256" key="2">
    <source>
        <dbReference type="ARBA" id="ARBA00008711"/>
    </source>
</evidence>
<feature type="domain" description="Methylated-DNA-[protein]-cysteine S-methyltransferase DNA binding" evidence="9">
    <location>
        <begin position="19"/>
        <end position="98"/>
    </location>
</feature>
<dbReference type="Gene3D" id="1.10.10.10">
    <property type="entry name" value="Winged helix-like DNA-binding domain superfamily/Winged helix DNA-binding domain"/>
    <property type="match status" value="1"/>
</dbReference>
<keyword evidence="7" id="KW-0234">DNA repair</keyword>
<dbReference type="InterPro" id="IPR014048">
    <property type="entry name" value="MethylDNA_cys_MeTrfase_DNA-bd"/>
</dbReference>
<evidence type="ECO:0000256" key="8">
    <source>
        <dbReference type="ARBA" id="ARBA00049348"/>
    </source>
</evidence>
<evidence type="ECO:0000313" key="10">
    <source>
        <dbReference type="EMBL" id="MBK6266608.1"/>
    </source>
</evidence>
<comment type="caution">
    <text evidence="10">The sequence shown here is derived from an EMBL/GenBank/DDBJ whole genome shotgun (WGS) entry which is preliminary data.</text>
</comment>
<comment type="catalytic activity">
    <reaction evidence="8">
        <text>a 6-O-methyl-2'-deoxyguanosine in DNA + L-cysteinyl-[protein] = S-methyl-L-cysteinyl-[protein] + a 2'-deoxyguanosine in DNA</text>
        <dbReference type="Rhea" id="RHEA:24000"/>
        <dbReference type="Rhea" id="RHEA-COMP:10131"/>
        <dbReference type="Rhea" id="RHEA-COMP:10132"/>
        <dbReference type="Rhea" id="RHEA-COMP:11367"/>
        <dbReference type="Rhea" id="RHEA-COMP:11368"/>
        <dbReference type="ChEBI" id="CHEBI:29950"/>
        <dbReference type="ChEBI" id="CHEBI:82612"/>
        <dbReference type="ChEBI" id="CHEBI:85445"/>
        <dbReference type="ChEBI" id="CHEBI:85448"/>
        <dbReference type="EC" id="2.1.1.63"/>
    </reaction>
</comment>
<evidence type="ECO:0000256" key="5">
    <source>
        <dbReference type="ARBA" id="ARBA00022679"/>
    </source>
</evidence>
<organism evidence="10 11">
    <name type="scientific">Marivirga aurantiaca</name>
    <dbReference type="NCBI Taxonomy" id="2802615"/>
    <lineage>
        <taxon>Bacteria</taxon>
        <taxon>Pseudomonadati</taxon>
        <taxon>Bacteroidota</taxon>
        <taxon>Cytophagia</taxon>
        <taxon>Cytophagales</taxon>
        <taxon>Marivirgaceae</taxon>
        <taxon>Marivirga</taxon>
    </lineage>
</organism>
<keyword evidence="6" id="KW-0227">DNA damage</keyword>
<dbReference type="PANTHER" id="PTHR10815">
    <property type="entry name" value="METHYLATED-DNA--PROTEIN-CYSTEINE METHYLTRANSFERASE"/>
    <property type="match status" value="1"/>
</dbReference>
<dbReference type="AlphaFoldDB" id="A0A935CD64"/>
<dbReference type="InterPro" id="IPR001497">
    <property type="entry name" value="MethylDNA_cys_MeTrfase_AS"/>
</dbReference>
<comment type="similarity">
    <text evidence="2">Belongs to the MGMT family.</text>
</comment>